<proteinExistence type="predicted"/>
<sequence length="435" mass="47963">MEEPREARFWRFEEDFGISLLIARLGTALTPVVPDGDADDARALRDDARLLLDSGLPAETLRTVWRAAAAGQDPGPDVLGLLRRIVEAAEDRITREAAGLSSDDTFFDGTPPLVTVDEPAMRKAVCAEARAVSHRLTGPDVGAALERVAAEADADLGFRLFLRVVKETPVDVTMERYDRYRTIGEAFGYPGCLVHDGLDVHWPRFDDVSLRRRFDCDFGFSLLAGGFYGDLWQHSHTVDEGIRGAVFDYAGLVPGSSAYALLEDTVRLSRSPMSDDALTALWQVATAYGHTLQTEGAGPRQWLHRIAAVCVERLREIDPGFAVGAPSPGDSAERDAVLRELRETAPALTRAVHDSPWYGATTSPWFERSGTVVPALERVVEQVDPDLGFRLLLRCVRAYDMPVTDEQYAHWTALGDRFGYGREHVADLADPQAER</sequence>
<gene>
    <name evidence="1" type="ORF">ABT211_21140</name>
</gene>
<organism evidence="1 2">
    <name type="scientific">Streptomyces sp. 900105755</name>
    <dbReference type="NCBI Taxonomy" id="3154389"/>
    <lineage>
        <taxon>Bacteria</taxon>
        <taxon>Bacillati</taxon>
        <taxon>Actinomycetota</taxon>
        <taxon>Actinomycetes</taxon>
        <taxon>Kitasatosporales</taxon>
        <taxon>Streptomycetaceae</taxon>
        <taxon>Streptomyces</taxon>
    </lineage>
</organism>
<dbReference type="Proteomes" id="UP001490365">
    <property type="component" value="Unassembled WGS sequence"/>
</dbReference>
<evidence type="ECO:0000313" key="1">
    <source>
        <dbReference type="EMBL" id="MER6269776.1"/>
    </source>
</evidence>
<reference evidence="1 2" key="1">
    <citation type="submission" date="2024-06" db="EMBL/GenBank/DDBJ databases">
        <title>The Natural Products Discovery Center: Release of the First 8490 Sequenced Strains for Exploring Actinobacteria Biosynthetic Diversity.</title>
        <authorList>
            <person name="Kalkreuter E."/>
            <person name="Kautsar S.A."/>
            <person name="Yang D."/>
            <person name="Bader C.D."/>
            <person name="Teijaro C.N."/>
            <person name="Fluegel L."/>
            <person name="Davis C.M."/>
            <person name="Simpson J.R."/>
            <person name="Lauterbach L."/>
            <person name="Steele A.D."/>
            <person name="Gui C."/>
            <person name="Meng S."/>
            <person name="Li G."/>
            <person name="Viehrig K."/>
            <person name="Ye F."/>
            <person name="Su P."/>
            <person name="Kiefer A.F."/>
            <person name="Nichols A."/>
            <person name="Cepeda A.J."/>
            <person name="Yan W."/>
            <person name="Fan B."/>
            <person name="Jiang Y."/>
            <person name="Adhikari A."/>
            <person name="Zheng C.-J."/>
            <person name="Schuster L."/>
            <person name="Cowan T.M."/>
            <person name="Smanski M.J."/>
            <person name="Chevrette M.G."/>
            <person name="De Carvalho L.P.S."/>
            <person name="Shen B."/>
        </authorList>
    </citation>
    <scope>NUCLEOTIDE SEQUENCE [LARGE SCALE GENOMIC DNA]</scope>
    <source>
        <strain evidence="1 2">NPDC001694</strain>
    </source>
</reference>
<comment type="caution">
    <text evidence="1">The sequence shown here is derived from an EMBL/GenBank/DDBJ whole genome shotgun (WGS) entry which is preliminary data.</text>
</comment>
<accession>A0ABV1TIA6</accession>
<keyword evidence="2" id="KW-1185">Reference proteome</keyword>
<dbReference type="RefSeq" id="WP_351958252.1">
    <property type="nucleotide sequence ID" value="NZ_JBEOZM010000008.1"/>
</dbReference>
<evidence type="ECO:0000313" key="2">
    <source>
        <dbReference type="Proteomes" id="UP001490365"/>
    </source>
</evidence>
<name>A0ABV1TIA6_9ACTN</name>
<protein>
    <submittedName>
        <fullName evidence="1">Uncharacterized protein</fullName>
    </submittedName>
</protein>
<dbReference type="EMBL" id="JBEOZM010000008">
    <property type="protein sequence ID" value="MER6269776.1"/>
    <property type="molecule type" value="Genomic_DNA"/>
</dbReference>